<evidence type="ECO:0000313" key="2">
    <source>
        <dbReference type="Proteomes" id="UP000800200"/>
    </source>
</evidence>
<dbReference type="InterPro" id="IPR011990">
    <property type="entry name" value="TPR-like_helical_dom_sf"/>
</dbReference>
<reference evidence="1" key="1">
    <citation type="journal article" date="2020" name="Stud. Mycol.">
        <title>101 Dothideomycetes genomes: a test case for predicting lifestyles and emergence of pathogens.</title>
        <authorList>
            <person name="Haridas S."/>
            <person name="Albert R."/>
            <person name="Binder M."/>
            <person name="Bloem J."/>
            <person name="Labutti K."/>
            <person name="Salamov A."/>
            <person name="Andreopoulos B."/>
            <person name="Baker S."/>
            <person name="Barry K."/>
            <person name="Bills G."/>
            <person name="Bluhm B."/>
            <person name="Cannon C."/>
            <person name="Castanera R."/>
            <person name="Culley D."/>
            <person name="Daum C."/>
            <person name="Ezra D."/>
            <person name="Gonzalez J."/>
            <person name="Henrissat B."/>
            <person name="Kuo A."/>
            <person name="Liang C."/>
            <person name="Lipzen A."/>
            <person name="Lutzoni F."/>
            <person name="Magnuson J."/>
            <person name="Mondo S."/>
            <person name="Nolan M."/>
            <person name="Ohm R."/>
            <person name="Pangilinan J."/>
            <person name="Park H.-J."/>
            <person name="Ramirez L."/>
            <person name="Alfaro M."/>
            <person name="Sun H."/>
            <person name="Tritt A."/>
            <person name="Yoshinaga Y."/>
            <person name="Zwiers L.-H."/>
            <person name="Turgeon B."/>
            <person name="Goodwin S."/>
            <person name="Spatafora J."/>
            <person name="Crous P."/>
            <person name="Grigoriev I."/>
        </authorList>
    </citation>
    <scope>NUCLEOTIDE SEQUENCE</scope>
    <source>
        <strain evidence="1">CBS 207.26</strain>
    </source>
</reference>
<dbReference type="Proteomes" id="UP000800200">
    <property type="component" value="Unassembled WGS sequence"/>
</dbReference>
<sequence>MEDDSGVDIFLLQSSSDRAVLISPSEFSSPDQLALLQHPAKCDTLSIIYHKEFYRTEARSHLDNAIFCARKVVEICPPENPLRKKYLLRLGNYLSSRYDRYTRGREQTDLDEAVQSLQGGLRVDGDDGDLVGYERAKALTTFARCHRLRFLVTGSQDDFDSTLEDCKSALAIYNEIKDDEKIARTEHMVAILYEDSFEKTKGSTESLDRAVEWAQRAVDSSEGLGFWNTCMKTLAGIYERRYPVSLNPDDLHAAIGCWELMIAQGSDRLRATYQFELGRVYYQLTKITESFDHGSEASSNIRRALQNTPSSDPARPGREKLFEECFDFLSNSVGFDIRDRATNAEVKAKTREISLASRQDPAHQAELLTELSLMYYGRYESGEATRDAVAAKDTLKEAIELTPDGDDENLASRLRLIAFICDQLYWEKDNPEYLDEGVLAAREAVGVCEQSRKIENSFKALVLHTSARVLSAKDAEDDYEDGTMISDAVRYAERAVELMSEYCNANDDCAHCKDKQMYLADLESFRRTKRAVGV</sequence>
<evidence type="ECO:0008006" key="3">
    <source>
        <dbReference type="Google" id="ProtNLM"/>
    </source>
</evidence>
<dbReference type="EMBL" id="ML994636">
    <property type="protein sequence ID" value="KAF2184896.1"/>
    <property type="molecule type" value="Genomic_DNA"/>
</dbReference>
<proteinExistence type="predicted"/>
<evidence type="ECO:0000313" key="1">
    <source>
        <dbReference type="EMBL" id="KAF2184896.1"/>
    </source>
</evidence>
<protein>
    <recommendedName>
        <fullName evidence="3">TPR-like protein</fullName>
    </recommendedName>
</protein>
<accession>A0A6A6E4W1</accession>
<organism evidence="1 2">
    <name type="scientific">Zopfia rhizophila CBS 207.26</name>
    <dbReference type="NCBI Taxonomy" id="1314779"/>
    <lineage>
        <taxon>Eukaryota</taxon>
        <taxon>Fungi</taxon>
        <taxon>Dikarya</taxon>
        <taxon>Ascomycota</taxon>
        <taxon>Pezizomycotina</taxon>
        <taxon>Dothideomycetes</taxon>
        <taxon>Dothideomycetes incertae sedis</taxon>
        <taxon>Zopfiaceae</taxon>
        <taxon>Zopfia</taxon>
    </lineage>
</organism>
<dbReference type="Gene3D" id="1.25.40.10">
    <property type="entry name" value="Tetratricopeptide repeat domain"/>
    <property type="match status" value="1"/>
</dbReference>
<gene>
    <name evidence="1" type="ORF">K469DRAFT_750735</name>
</gene>
<dbReference type="AlphaFoldDB" id="A0A6A6E4W1"/>
<name>A0A6A6E4W1_9PEZI</name>
<keyword evidence="2" id="KW-1185">Reference proteome</keyword>